<gene>
    <name evidence="4" type="ORF">F5972_27185</name>
</gene>
<dbReference type="InterPro" id="IPR013094">
    <property type="entry name" value="AB_hydrolase_3"/>
</dbReference>
<dbReference type="Gene3D" id="3.40.50.1820">
    <property type="entry name" value="alpha/beta hydrolase"/>
    <property type="match status" value="1"/>
</dbReference>
<feature type="domain" description="Alpha/beta hydrolase fold-3" evidence="3">
    <location>
        <begin position="79"/>
        <end position="287"/>
    </location>
</feature>
<dbReference type="Pfam" id="PF07859">
    <property type="entry name" value="Abhydrolase_3"/>
    <property type="match status" value="1"/>
</dbReference>
<reference evidence="4 5" key="1">
    <citation type="submission" date="2019-09" db="EMBL/GenBank/DDBJ databases">
        <title>Screening of Novel Bioactive Compounds from Soil-Associated.</title>
        <authorList>
            <person name="Gong X."/>
        </authorList>
    </citation>
    <scope>NUCLEOTIDE SEQUENCE [LARGE SCALE GENOMIC DNA]</scope>
    <source>
        <strain evidence="4 5">Gxj-6</strain>
    </source>
</reference>
<dbReference type="AlphaFoldDB" id="A0A5J5JYF7"/>
<comment type="caution">
    <text evidence="4">The sequence shown here is derived from an EMBL/GenBank/DDBJ whole genome shotgun (WGS) entry which is preliminary data.</text>
</comment>
<evidence type="ECO:0000259" key="3">
    <source>
        <dbReference type="Pfam" id="PF07859"/>
    </source>
</evidence>
<evidence type="ECO:0000313" key="4">
    <source>
        <dbReference type="EMBL" id="KAA9375445.1"/>
    </source>
</evidence>
<dbReference type="GO" id="GO:0016787">
    <property type="term" value="F:hydrolase activity"/>
    <property type="evidence" value="ECO:0007669"/>
    <property type="project" value="UniProtKB-KW"/>
</dbReference>
<accession>A0A5J5JYF7</accession>
<evidence type="ECO:0000256" key="1">
    <source>
        <dbReference type="ARBA" id="ARBA00010515"/>
    </source>
</evidence>
<keyword evidence="2 4" id="KW-0378">Hydrolase</keyword>
<evidence type="ECO:0000313" key="5">
    <source>
        <dbReference type="Proteomes" id="UP000327011"/>
    </source>
</evidence>
<dbReference type="RefSeq" id="WP_150937233.1">
    <property type="nucleotide sequence ID" value="NZ_VYTZ01000011.1"/>
</dbReference>
<dbReference type="InterPro" id="IPR029058">
    <property type="entry name" value="AB_hydrolase_fold"/>
</dbReference>
<name>A0A5J5JYF7_9ACTN</name>
<sequence length="320" mass="34162">MNDHVLEPAAQEFAEATSTPPFLYELGPDGARKVLDDLQAAPVAKPEVDEKWITVSAGVGEVRARVVRPAGASGTLPAVLYVHGGGWVLGDAGTHDRLVRELAVGAEAAVVFVEYDRSPEARYPVAIEQAYATAQWITRHGADEGLDASRLAVAGDSVGGNMTAALTILAKWRGDVRFVHQSLYYPVTDAAQDTGSYREFADGPYLTAKAMAWFWNAYTTDPAQRAAITASPLRATLEDLAGLPPAFVVVDECDVLRDEGEAYARKLVQAGVPTTGVRYNGTLHDFMMLNPLRDTRAARAATAQAVAVLRTALNTGKAPA</sequence>
<organism evidence="4 5">
    <name type="scientific">Microbispora cellulosiformans</name>
    <dbReference type="NCBI Taxonomy" id="2614688"/>
    <lineage>
        <taxon>Bacteria</taxon>
        <taxon>Bacillati</taxon>
        <taxon>Actinomycetota</taxon>
        <taxon>Actinomycetes</taxon>
        <taxon>Streptosporangiales</taxon>
        <taxon>Streptosporangiaceae</taxon>
        <taxon>Microbispora</taxon>
    </lineage>
</organism>
<dbReference type="InterPro" id="IPR050300">
    <property type="entry name" value="GDXG_lipolytic_enzyme"/>
</dbReference>
<dbReference type="SUPFAM" id="SSF53474">
    <property type="entry name" value="alpha/beta-Hydrolases"/>
    <property type="match status" value="1"/>
</dbReference>
<dbReference type="Proteomes" id="UP000327011">
    <property type="component" value="Unassembled WGS sequence"/>
</dbReference>
<proteinExistence type="inferred from homology"/>
<keyword evidence="5" id="KW-1185">Reference proteome</keyword>
<dbReference type="PANTHER" id="PTHR48081">
    <property type="entry name" value="AB HYDROLASE SUPERFAMILY PROTEIN C4A8.06C"/>
    <property type="match status" value="1"/>
</dbReference>
<evidence type="ECO:0000256" key="2">
    <source>
        <dbReference type="ARBA" id="ARBA00022801"/>
    </source>
</evidence>
<dbReference type="InterPro" id="IPR002168">
    <property type="entry name" value="Lipase_GDXG_HIS_AS"/>
</dbReference>
<dbReference type="EMBL" id="VYTZ01000011">
    <property type="protein sequence ID" value="KAA9375445.1"/>
    <property type="molecule type" value="Genomic_DNA"/>
</dbReference>
<comment type="similarity">
    <text evidence="1">Belongs to the 'GDXG' lipolytic enzyme family.</text>
</comment>
<dbReference type="PANTHER" id="PTHR48081:SF8">
    <property type="entry name" value="ALPHA_BETA HYDROLASE FOLD-3 DOMAIN-CONTAINING PROTEIN-RELATED"/>
    <property type="match status" value="1"/>
</dbReference>
<dbReference type="PROSITE" id="PS01173">
    <property type="entry name" value="LIPASE_GDXG_HIS"/>
    <property type="match status" value="1"/>
</dbReference>
<protein>
    <submittedName>
        <fullName evidence="4">Alpha/beta hydrolase</fullName>
    </submittedName>
</protein>